<evidence type="ECO:0000256" key="1">
    <source>
        <dbReference type="SAM" id="MobiDB-lite"/>
    </source>
</evidence>
<reference evidence="2 3" key="1">
    <citation type="journal article" date="2021" name="Elife">
        <title>Chloroplast acquisition without the gene transfer in kleptoplastic sea slugs, Plakobranchus ocellatus.</title>
        <authorList>
            <person name="Maeda T."/>
            <person name="Takahashi S."/>
            <person name="Yoshida T."/>
            <person name="Shimamura S."/>
            <person name="Takaki Y."/>
            <person name="Nagai Y."/>
            <person name="Toyoda A."/>
            <person name="Suzuki Y."/>
            <person name="Arimoto A."/>
            <person name="Ishii H."/>
            <person name="Satoh N."/>
            <person name="Nishiyama T."/>
            <person name="Hasebe M."/>
            <person name="Maruyama T."/>
            <person name="Minagawa J."/>
            <person name="Obokata J."/>
            <person name="Shigenobu S."/>
        </authorList>
    </citation>
    <scope>NUCLEOTIDE SEQUENCE [LARGE SCALE GENOMIC DNA]</scope>
</reference>
<gene>
    <name evidence="2" type="ORF">ElyMa_001342300</name>
</gene>
<keyword evidence="3" id="KW-1185">Reference proteome</keyword>
<accession>A0AAV4IRB1</accession>
<feature type="compositionally biased region" description="Polar residues" evidence="1">
    <location>
        <begin position="98"/>
        <end position="109"/>
    </location>
</feature>
<organism evidence="2 3">
    <name type="scientific">Elysia marginata</name>
    <dbReference type="NCBI Taxonomy" id="1093978"/>
    <lineage>
        <taxon>Eukaryota</taxon>
        <taxon>Metazoa</taxon>
        <taxon>Spiralia</taxon>
        <taxon>Lophotrochozoa</taxon>
        <taxon>Mollusca</taxon>
        <taxon>Gastropoda</taxon>
        <taxon>Heterobranchia</taxon>
        <taxon>Euthyneura</taxon>
        <taxon>Panpulmonata</taxon>
        <taxon>Sacoglossa</taxon>
        <taxon>Placobranchoidea</taxon>
        <taxon>Plakobranchidae</taxon>
        <taxon>Elysia</taxon>
    </lineage>
</organism>
<name>A0AAV4IRB1_9GAST</name>
<feature type="region of interest" description="Disordered" evidence="1">
    <location>
        <begin position="93"/>
        <end position="144"/>
    </location>
</feature>
<evidence type="ECO:0000313" key="3">
    <source>
        <dbReference type="Proteomes" id="UP000762676"/>
    </source>
</evidence>
<comment type="caution">
    <text evidence="2">The sequence shown here is derived from an EMBL/GenBank/DDBJ whole genome shotgun (WGS) entry which is preliminary data.</text>
</comment>
<evidence type="ECO:0000313" key="2">
    <source>
        <dbReference type="EMBL" id="GFS11232.1"/>
    </source>
</evidence>
<sequence>MNDRSEIATYWKDEIETLFNESVNQGRITNHSQCRQTALAAASVKCTAPTFTHVLESNAGWGGEVTNKCRPWTTGNYPCNPAAISEDACAPADALSRPLSSPEAQSSTPIERPTLTAPADASTRPLVPEAQPHGTAESSTQGQLESLSSFLAEEECPDTLLPDSQPFESYEQTVQGQPDSLPRSLVEEVTPVIDLPGAQLSESNEHAALDQTNPFSRSSETEGTPAVNLDGQDLLSSAMFLSGILKMICLLPHPQLIHQKMKITTHTGISLCPKYLEPLHQSLETLEGGEEEQ</sequence>
<protein>
    <submittedName>
        <fullName evidence="2">Uncharacterized protein</fullName>
    </submittedName>
</protein>
<proteinExistence type="predicted"/>
<dbReference type="EMBL" id="BMAT01002665">
    <property type="protein sequence ID" value="GFS11232.1"/>
    <property type="molecule type" value="Genomic_DNA"/>
</dbReference>
<dbReference type="Proteomes" id="UP000762676">
    <property type="component" value="Unassembled WGS sequence"/>
</dbReference>
<feature type="region of interest" description="Disordered" evidence="1">
    <location>
        <begin position="158"/>
        <end position="183"/>
    </location>
</feature>
<feature type="compositionally biased region" description="Polar residues" evidence="1">
    <location>
        <begin position="166"/>
        <end position="178"/>
    </location>
</feature>
<dbReference type="AlphaFoldDB" id="A0AAV4IRB1"/>